<gene>
    <name evidence="4" type="ORF">GCM10010913_47160</name>
</gene>
<evidence type="ECO:0000313" key="5">
    <source>
        <dbReference type="Proteomes" id="UP000608420"/>
    </source>
</evidence>
<evidence type="ECO:0000256" key="1">
    <source>
        <dbReference type="SAM" id="Coils"/>
    </source>
</evidence>
<keyword evidence="5" id="KW-1185">Reference proteome</keyword>
<accession>A0ABQ1W7W9</accession>
<organism evidence="4 5">
    <name type="scientific">Paenibacillus aceti</name>
    <dbReference type="NCBI Taxonomy" id="1820010"/>
    <lineage>
        <taxon>Bacteria</taxon>
        <taxon>Bacillati</taxon>
        <taxon>Bacillota</taxon>
        <taxon>Bacilli</taxon>
        <taxon>Bacillales</taxon>
        <taxon>Paenibacillaceae</taxon>
        <taxon>Paenibacillus</taxon>
    </lineage>
</organism>
<dbReference type="Pfam" id="PF10145">
    <property type="entry name" value="PhageMin_Tail"/>
    <property type="match status" value="1"/>
</dbReference>
<comment type="caution">
    <text evidence="4">The sequence shown here is derived from an EMBL/GenBank/DDBJ whole genome shotgun (WGS) entry which is preliminary data.</text>
</comment>
<dbReference type="EMBL" id="BMIW01000058">
    <property type="protein sequence ID" value="GGG19633.1"/>
    <property type="molecule type" value="Genomic_DNA"/>
</dbReference>
<feature type="compositionally biased region" description="Basic and acidic residues" evidence="2">
    <location>
        <begin position="427"/>
        <end position="437"/>
    </location>
</feature>
<sequence length="1743" mass="194318">MASELPNVGADIILEFQQSLTNIQQFGQAMEVLDNKFGTLETRINNLKNSMNGLKQSTSKGSANNLRQQITNELNNAIQRNGVVIDNVGKGGFNVKASTLNSVFKKVERELNLKLAEAYKNINLSLSPNLQVGKIPITQDDFNEVNKAIGRLVKVQLNNLIAALRKHGGNMLGAEDLAGIQFSIGKSTVQQIINKLKTHIQHIMLNPQLGEAQFRMSDNDFNRVFTSIRNKVKDSLDSAVAKINGGTPGTVLPNNMQDVYNAINKEVRQYVTSVTSGINTLSASSMTKPLSQVSKQLQRSMADSLGMKLTDFQRDFKDHKFTNADLSTADLRRQFQRLEQALNKKIGGSLTEEVKAMVNDINAVQVSYSPKLRRHLIQEIGKINNQIVKKIREQIDLQFTSMRAEINSVQVAPKDINRARRVRDMGRVDYDDMDTRRRSSSQDSKPLVNDPYGRRDNHYNGFGLEGAITNTFRHILAGSMVGAPMMLLYQSFEQFRTSQLEQLKMFSNLFAKATAETPQRAAEGDTRTATQVANDTIKNIMPFVKDTAQFYAIDYGRMSQVASVGSRLLNTDTEVKTFMDVVAKIYNIDREGDPATSIAPGMEAFMGQFGLMVHELEQRVAMPLAVATNVTNATTEDILNAVMRSGSSFNSAGVTPEQAIAMIAVTRQGTGLSGENVGNFYKSVLPRLQSPTALKQLDAIGVKVYEDSPNGVNGTRMARSGKDILDEVSKQYERLDDAESRKVIMSLFGTYQSSKGTTTLMEFEEIRDIMKAIEDFKPEDFSALLQATTQSPVMEMERAGVSMNLALVDVLEELTPEITAIAKGLTDLSSGIREHKEALAGFITFLGNSLLGFATMYGMRRLGGAANLSKTIARTQAVDTLAGNRGVFGKGATQGTLMTNFGGYARQGVLENNRAAINRAMNNPVTAPVMQYLATMNREQVSQMQAYMKDNNIKAKSFTDLALIAEESKNYRQRAPLTPDERWGGSMQNSKNLYRKGMMGLDENFANTLASDMQDRKKFDELGKTKQGKKITNFLGGLDENGLRSFQNHLEEIHRTTGKAVNSVGSMTHAINTYTGAQARQREEIRRSNPHLNELSRNMNRVVGSLNSPDMTRGVRNMDLFLGSISTKARGATSAFGGLARTVGGFAAQLAVMAGIGWTIGSVTEATKPKTDDEKIVERGEKQLQDIDAYRDYAMKGLGGQIGTGFWSKVKGFGDFFVFWEDAWTDMGDMRDVQKEFIKFLEDSKGMEKWPNASDGRNEIRVRDFMNKYSKEDQDQIWQEFKTGEGTEKVVQEANTRLFQQELERRAKESQEQAALAEGVSLKEAERRRKELLKGSYRDYDLETVKQDIQDRVGELTTEYTLQQIQAIEDGYASDSPEFMSIRQEMSEKIIALYQEQLDFIAQTVKDLTKDLETAKANGASEDEIKEIEDNLNRWKTNQEKSGGGLKIMQDEVLKQQQEADFNAAMSRINRSSQSAETSLSIKDAINQATMDRNSGEYVDASMANSKERINNLTTQIEQLKGVATTPDQQQQIDAQIEQLQSSIEQERVRIRDLKLSKIGLYKQDLSDSLEELSNEYLQARVDSGGADESSPLLRNLRINQYDRQTDIFAQNIADLQKKLESTSDPEAQETLQREIRDLQRQSLQAQLGILDEMKSEGATFNLPDNVKAMSYYEYMTRNNTHQTYTVQGGDTNVTVTLPNITDGTSADRIKQIGKAFGEGLHEGNNLRLQKQANPFGYRGGML</sequence>
<dbReference type="InterPro" id="IPR010090">
    <property type="entry name" value="Phage_tape_meas"/>
</dbReference>
<evidence type="ECO:0000313" key="4">
    <source>
        <dbReference type="EMBL" id="GGG19633.1"/>
    </source>
</evidence>
<dbReference type="Proteomes" id="UP000608420">
    <property type="component" value="Unassembled WGS sequence"/>
</dbReference>
<feature type="domain" description="Phage tail tape measure protein" evidence="3">
    <location>
        <begin position="571"/>
        <end position="749"/>
    </location>
</feature>
<dbReference type="RefSeq" id="WP_120464733.1">
    <property type="nucleotide sequence ID" value="NZ_BMIW01000058.1"/>
</dbReference>
<feature type="region of interest" description="Disordered" evidence="2">
    <location>
        <begin position="427"/>
        <end position="452"/>
    </location>
</feature>
<reference evidence="5" key="1">
    <citation type="journal article" date="2019" name="Int. J. Syst. Evol. Microbiol.">
        <title>The Global Catalogue of Microorganisms (GCM) 10K type strain sequencing project: providing services to taxonomists for standard genome sequencing and annotation.</title>
        <authorList>
            <consortium name="The Broad Institute Genomics Platform"/>
            <consortium name="The Broad Institute Genome Sequencing Center for Infectious Disease"/>
            <person name="Wu L."/>
            <person name="Ma J."/>
        </authorList>
    </citation>
    <scope>NUCLEOTIDE SEQUENCE [LARGE SCALE GENOMIC DNA]</scope>
    <source>
        <strain evidence="5">CGMCC 1.15420</strain>
    </source>
</reference>
<name>A0ABQ1W7W9_9BACL</name>
<evidence type="ECO:0000259" key="3">
    <source>
        <dbReference type="Pfam" id="PF10145"/>
    </source>
</evidence>
<proteinExistence type="predicted"/>
<evidence type="ECO:0000256" key="2">
    <source>
        <dbReference type="SAM" id="MobiDB-lite"/>
    </source>
</evidence>
<feature type="coiled-coil region" evidence="1">
    <location>
        <begin position="1503"/>
        <end position="1583"/>
    </location>
</feature>
<keyword evidence="1" id="KW-0175">Coiled coil</keyword>
<feature type="coiled-coil region" evidence="1">
    <location>
        <begin position="1391"/>
        <end position="1438"/>
    </location>
</feature>
<protein>
    <recommendedName>
        <fullName evidence="3">Phage tail tape measure protein domain-containing protein</fullName>
    </recommendedName>
</protein>